<dbReference type="SUPFAM" id="SSF109604">
    <property type="entry name" value="HD-domain/PDEase-like"/>
    <property type="match status" value="1"/>
</dbReference>
<name>A0A9C7PXS0_9RHOD</name>
<reference evidence="3" key="2">
    <citation type="submission" date="2022-01" db="EMBL/GenBank/DDBJ databases">
        <authorList>
            <person name="Hirooka S."/>
            <person name="Miyagishima S.Y."/>
        </authorList>
    </citation>
    <scope>NUCLEOTIDE SEQUENCE</scope>
    <source>
        <strain evidence="3">NBRC 102759</strain>
    </source>
</reference>
<dbReference type="Proteomes" id="UP001061958">
    <property type="component" value="Unassembled WGS sequence"/>
</dbReference>
<keyword evidence="4" id="KW-1185">Reference proteome</keyword>
<dbReference type="CDD" id="cd05399">
    <property type="entry name" value="NT_Rel-Spo_like"/>
    <property type="match status" value="1"/>
</dbReference>
<dbReference type="Gene3D" id="3.30.460.10">
    <property type="entry name" value="Beta Polymerase, domain 2"/>
    <property type="match status" value="1"/>
</dbReference>
<sequence>MEEYSKPSVLFLIFPCNTCSSSQAKNAFRFNLRREPWVFRSSYPHSFSRGFRGASCSKVVVVNVKALKDASRKANRRSRAVEAHFENLLASFSAQVAQQIYEKKEGCFSFAGTGKTLEETSCKISRGFKKTAKSPKKRQKEGKTLGQTTHFEDIPISSSLTSQEALVVFPLTPSPSNSTIYSFRTGEAVDKEDLAPLLPYNLSKGERIDASKQWTYIEPLLSYLPLEDLCKVEMALKLSVEWIRNLVGNNSSFLITKALEMAAMLSSFGVDKYCLIASFLSILEGKVKYSTLARLCLLFDPSVLNILREYIFMGNMAHLMLDMPEGNSSWVKTHLWKSVTDSRAVLLRSVERLWTLRHIYKWPLYLQHSTAMEILQVFVPLANAAGLGSHMYEMGDRSLRILFPQSYLKLEKWHFFIRDKAQQVLSCAQRELLTCLMRDPLLVRFAEQFTITGRMKNVVSTFMKMLKQNKTKEQILDFIAMRVIIRLRPGFRVEHIEDTELAVCTRVYEITTLLWKEVEGRYKDYVIAPKPNGYRSIHTTVKHPSGFPVEVQIRTEEMHLLAEYGSASHRFYKGEIEWKKSSNTIPVGNLSVVCG</sequence>
<organism evidence="3 4">
    <name type="scientific">Galdieria partita</name>
    <dbReference type="NCBI Taxonomy" id="83374"/>
    <lineage>
        <taxon>Eukaryota</taxon>
        <taxon>Rhodophyta</taxon>
        <taxon>Bangiophyceae</taxon>
        <taxon>Galdieriales</taxon>
        <taxon>Galdieriaceae</taxon>
        <taxon>Galdieria</taxon>
    </lineage>
</organism>
<protein>
    <recommendedName>
        <fullName evidence="2">RelA/SpoT domain-containing protein</fullName>
    </recommendedName>
</protein>
<dbReference type="AlphaFoldDB" id="A0A9C7PXS0"/>
<feature type="region of interest" description="Disordered" evidence="1">
    <location>
        <begin position="129"/>
        <end position="148"/>
    </location>
</feature>
<dbReference type="PANTHER" id="PTHR21262">
    <property type="entry name" value="GUANOSINE-3',5'-BIS DIPHOSPHATE 3'-PYROPHOSPHOHYDROLASE"/>
    <property type="match status" value="1"/>
</dbReference>
<accession>A0A9C7PXS0</accession>
<dbReference type="OrthoDB" id="5540at2759"/>
<dbReference type="PANTHER" id="PTHR21262:SF12">
    <property type="entry name" value="GTP DIPHOSPHOKINASE CRSH, CHLOROPLASTIC-RELATED"/>
    <property type="match status" value="1"/>
</dbReference>
<proteinExistence type="predicted"/>
<dbReference type="SUPFAM" id="SSF81301">
    <property type="entry name" value="Nucleotidyltransferase"/>
    <property type="match status" value="1"/>
</dbReference>
<dbReference type="GO" id="GO:0015969">
    <property type="term" value="P:guanosine tetraphosphate metabolic process"/>
    <property type="evidence" value="ECO:0007669"/>
    <property type="project" value="InterPro"/>
</dbReference>
<feature type="compositionally biased region" description="Basic residues" evidence="1">
    <location>
        <begin position="129"/>
        <end position="140"/>
    </location>
</feature>
<feature type="domain" description="RelA/SpoT" evidence="2">
    <location>
        <begin position="453"/>
        <end position="576"/>
    </location>
</feature>
<comment type="caution">
    <text evidence="3">The sequence shown here is derived from an EMBL/GenBank/DDBJ whole genome shotgun (WGS) entry which is preliminary data.</text>
</comment>
<reference evidence="3" key="1">
    <citation type="journal article" date="2022" name="Proc. Natl. Acad. Sci. U.S.A.">
        <title>Life cycle and functional genomics of the unicellular red alga Galdieria for elucidating algal and plant evolution and industrial use.</title>
        <authorList>
            <person name="Hirooka S."/>
            <person name="Itabashi T."/>
            <person name="Ichinose T.M."/>
            <person name="Onuma R."/>
            <person name="Fujiwara T."/>
            <person name="Yamashita S."/>
            <person name="Jong L.W."/>
            <person name="Tomita R."/>
            <person name="Iwane A.H."/>
            <person name="Miyagishima S.Y."/>
        </authorList>
    </citation>
    <scope>NUCLEOTIDE SEQUENCE</scope>
    <source>
        <strain evidence="3">NBRC 102759</strain>
    </source>
</reference>
<dbReference type="Pfam" id="PF13328">
    <property type="entry name" value="HD_4"/>
    <property type="match status" value="1"/>
</dbReference>
<gene>
    <name evidence="3" type="ORF">GpartN1_g4659.t1</name>
</gene>
<dbReference type="InterPro" id="IPR043519">
    <property type="entry name" value="NT_sf"/>
</dbReference>
<dbReference type="InterPro" id="IPR007685">
    <property type="entry name" value="RelA_SpoT"/>
</dbReference>
<evidence type="ECO:0000313" key="4">
    <source>
        <dbReference type="Proteomes" id="UP001061958"/>
    </source>
</evidence>
<dbReference type="Gene3D" id="1.10.3210.10">
    <property type="entry name" value="Hypothetical protein af1432"/>
    <property type="match status" value="1"/>
</dbReference>
<evidence type="ECO:0000259" key="2">
    <source>
        <dbReference type="SMART" id="SM00954"/>
    </source>
</evidence>
<evidence type="ECO:0000256" key="1">
    <source>
        <dbReference type="SAM" id="MobiDB-lite"/>
    </source>
</evidence>
<dbReference type="EMBL" id="BQMJ01000037">
    <property type="protein sequence ID" value="GJQ12868.1"/>
    <property type="molecule type" value="Genomic_DNA"/>
</dbReference>
<dbReference type="Pfam" id="PF04607">
    <property type="entry name" value="RelA_SpoT"/>
    <property type="match status" value="1"/>
</dbReference>
<evidence type="ECO:0000313" key="3">
    <source>
        <dbReference type="EMBL" id="GJQ12868.1"/>
    </source>
</evidence>
<dbReference type="SMART" id="SM00954">
    <property type="entry name" value="RelA_SpoT"/>
    <property type="match status" value="1"/>
</dbReference>